<gene>
    <name evidence="2" type="ORF">M529_18840</name>
</gene>
<accession>T0INI8</accession>
<dbReference type="AlphaFoldDB" id="T0INI8"/>
<proteinExistence type="predicted"/>
<dbReference type="EMBL" id="AUWY01000120">
    <property type="protein sequence ID" value="EQB30410.1"/>
    <property type="molecule type" value="Genomic_DNA"/>
</dbReference>
<evidence type="ECO:0000313" key="2">
    <source>
        <dbReference type="EMBL" id="EQB30410.1"/>
    </source>
</evidence>
<reference evidence="2 3" key="1">
    <citation type="journal article" date="2013" name="Genome Announc.">
        <title>Draft Genome Sequence of Sphingobium ummariense Strain RL-3, a Hexachlorocyclohexane-Degrading Bacterium.</title>
        <authorList>
            <person name="Kohli P."/>
            <person name="Dua A."/>
            <person name="Sangwan N."/>
            <person name="Oldach P."/>
            <person name="Khurana J.P."/>
            <person name="Lal R."/>
        </authorList>
    </citation>
    <scope>NUCLEOTIDE SEQUENCE [LARGE SCALE GENOMIC DNA]</scope>
    <source>
        <strain evidence="2 3">RL-3</strain>
    </source>
</reference>
<protein>
    <recommendedName>
        <fullName evidence="4">DUF1003 domain-containing protein</fullName>
    </recommendedName>
</protein>
<evidence type="ECO:0008006" key="4">
    <source>
        <dbReference type="Google" id="ProtNLM"/>
    </source>
</evidence>
<dbReference type="eggNOG" id="COG4420">
    <property type="taxonomic scope" value="Bacteria"/>
</dbReference>
<dbReference type="STRING" id="1346791.M529_18840"/>
<evidence type="ECO:0000313" key="3">
    <source>
        <dbReference type="Proteomes" id="UP000015523"/>
    </source>
</evidence>
<keyword evidence="1" id="KW-0472">Membrane</keyword>
<evidence type="ECO:0000256" key="1">
    <source>
        <dbReference type="SAM" id="Phobius"/>
    </source>
</evidence>
<dbReference type="PATRIC" id="fig|1346791.3.peg.3636"/>
<feature type="transmembrane region" description="Helical" evidence="1">
    <location>
        <begin position="21"/>
        <end position="47"/>
    </location>
</feature>
<keyword evidence="1" id="KW-0812">Transmembrane</keyword>
<dbReference type="Proteomes" id="UP000015523">
    <property type="component" value="Unassembled WGS sequence"/>
</dbReference>
<dbReference type="InterPro" id="IPR010406">
    <property type="entry name" value="DUF1003"/>
</dbReference>
<dbReference type="RefSeq" id="WP_021319372.1">
    <property type="nucleotide sequence ID" value="NZ_AUWY01000120.1"/>
</dbReference>
<comment type="caution">
    <text evidence="2">The sequence shown here is derived from an EMBL/GenBank/DDBJ whole genome shotgun (WGS) entry which is preliminary data.</text>
</comment>
<keyword evidence="1" id="KW-1133">Transmembrane helix</keyword>
<feature type="transmembrane region" description="Helical" evidence="1">
    <location>
        <begin position="67"/>
        <end position="88"/>
    </location>
</feature>
<dbReference type="Pfam" id="PF06210">
    <property type="entry name" value="DUF1003"/>
    <property type="match status" value="1"/>
</dbReference>
<keyword evidence="3" id="KW-1185">Reference proteome</keyword>
<name>T0INI8_9SPHN</name>
<sequence length="156" mass="17490">MSANIQALRARRGREHARDRLPDRIADAVTGFTGSMTFVCLHLAVYGSWVVANRVGIPGIRPFDPSLVLLATEASVEAIFLSTFVLISQNRMAREADRRADLDLHINLLTEHEITRLARMADAIARKLDLDPSELQPVEQHVDPIDVLNQIEKEQE</sequence>
<organism evidence="2 3">
    <name type="scientific">Sphingobium ummariense RL-3</name>
    <dbReference type="NCBI Taxonomy" id="1346791"/>
    <lineage>
        <taxon>Bacteria</taxon>
        <taxon>Pseudomonadati</taxon>
        <taxon>Pseudomonadota</taxon>
        <taxon>Alphaproteobacteria</taxon>
        <taxon>Sphingomonadales</taxon>
        <taxon>Sphingomonadaceae</taxon>
        <taxon>Sphingobium</taxon>
    </lineage>
</organism>